<gene>
    <name evidence="2" type="ORF">TTRE_0000512301</name>
</gene>
<dbReference type="AlphaFoldDB" id="A0A077Z9E0"/>
<reference evidence="2" key="1">
    <citation type="submission" date="2014-01" db="EMBL/GenBank/DDBJ databases">
        <authorList>
            <person name="Aslett M."/>
        </authorList>
    </citation>
    <scope>NUCLEOTIDE SEQUENCE</scope>
</reference>
<feature type="transmembrane region" description="Helical" evidence="1">
    <location>
        <begin position="21"/>
        <end position="43"/>
    </location>
</feature>
<feature type="transmembrane region" description="Helical" evidence="1">
    <location>
        <begin position="55"/>
        <end position="76"/>
    </location>
</feature>
<feature type="transmembrane region" description="Helical" evidence="1">
    <location>
        <begin position="130"/>
        <end position="156"/>
    </location>
</feature>
<keyword evidence="1" id="KW-0472">Membrane</keyword>
<protein>
    <submittedName>
        <fullName evidence="2">Protein CBG12556</fullName>
    </submittedName>
</protein>
<keyword evidence="1" id="KW-1133">Transmembrane helix</keyword>
<organism evidence="2 3">
    <name type="scientific">Trichuris trichiura</name>
    <name type="common">Whipworm</name>
    <name type="synonym">Trichocephalus trichiurus</name>
    <dbReference type="NCBI Taxonomy" id="36087"/>
    <lineage>
        <taxon>Eukaryota</taxon>
        <taxon>Metazoa</taxon>
        <taxon>Ecdysozoa</taxon>
        <taxon>Nematoda</taxon>
        <taxon>Enoplea</taxon>
        <taxon>Dorylaimia</taxon>
        <taxon>Trichinellida</taxon>
        <taxon>Trichuridae</taxon>
        <taxon>Trichuris</taxon>
    </lineage>
</organism>
<feature type="transmembrane region" description="Helical" evidence="1">
    <location>
        <begin position="88"/>
        <end position="110"/>
    </location>
</feature>
<evidence type="ECO:0000313" key="2">
    <source>
        <dbReference type="EMBL" id="CDW56841.1"/>
    </source>
</evidence>
<evidence type="ECO:0000256" key="1">
    <source>
        <dbReference type="SAM" id="Phobius"/>
    </source>
</evidence>
<dbReference type="OrthoDB" id="5918270at2759"/>
<dbReference type="Proteomes" id="UP000030665">
    <property type="component" value="Unassembled WGS sequence"/>
</dbReference>
<keyword evidence="3" id="KW-1185">Reference proteome</keyword>
<accession>A0A077Z9E0</accession>
<sequence>MKEFDPNHLKWQICCCHVTTAAYLVGSVELLVATVVAIVLIPLSIHAHGSESSQILYASASGIALIWSVGEVVLLCDIRLRHVHRMNIYVFVQGIVFILMLFLIISIFLARQLRHYNDAGEEITYSGSMFSIVMALFFAAGATAATIYSIYVLLLLRRYMEEEKKHMEVVKKIQSIVKEQSPFES</sequence>
<keyword evidence="1" id="KW-0812">Transmembrane</keyword>
<evidence type="ECO:0000313" key="3">
    <source>
        <dbReference type="Proteomes" id="UP000030665"/>
    </source>
</evidence>
<reference evidence="2" key="2">
    <citation type="submission" date="2014-03" db="EMBL/GenBank/DDBJ databases">
        <title>The whipworm genome and dual-species transcriptomics of an intimate host-pathogen interaction.</title>
        <authorList>
            <person name="Foth B.J."/>
            <person name="Tsai I.J."/>
            <person name="Reid A.J."/>
            <person name="Bancroft A.J."/>
            <person name="Nichol S."/>
            <person name="Tracey A."/>
            <person name="Holroyd N."/>
            <person name="Cotton J.A."/>
            <person name="Stanley E.J."/>
            <person name="Zarowiecki M."/>
            <person name="Liu J.Z."/>
            <person name="Huckvale T."/>
            <person name="Cooper P.J."/>
            <person name="Grencis R.K."/>
            <person name="Berriman M."/>
        </authorList>
    </citation>
    <scope>NUCLEOTIDE SEQUENCE [LARGE SCALE GENOMIC DNA]</scope>
</reference>
<name>A0A077Z9E0_TRITR</name>
<dbReference type="EMBL" id="HG806085">
    <property type="protein sequence ID" value="CDW56841.1"/>
    <property type="molecule type" value="Genomic_DNA"/>
</dbReference>
<proteinExistence type="predicted"/>